<name>W7LD74_CYTFI</name>
<evidence type="ECO:0000313" key="3">
    <source>
        <dbReference type="EMBL" id="EWG09964.1"/>
    </source>
</evidence>
<comment type="caution">
    <text evidence="3">The sequence shown here is derived from an EMBL/GenBank/DDBJ whole genome shotgun (WGS) entry which is preliminary data.</text>
</comment>
<evidence type="ECO:0000313" key="4">
    <source>
        <dbReference type="Proteomes" id="UP000019270"/>
    </source>
</evidence>
<evidence type="ECO:0000256" key="2">
    <source>
        <dbReference type="ARBA" id="ARBA00023002"/>
    </source>
</evidence>
<dbReference type="FunFam" id="3.40.50.720:FF:000084">
    <property type="entry name" value="Short-chain dehydrogenase reductase"/>
    <property type="match status" value="1"/>
</dbReference>
<dbReference type="Gene3D" id="3.40.50.720">
    <property type="entry name" value="NAD(P)-binding Rossmann-like Domain"/>
    <property type="match status" value="1"/>
</dbReference>
<dbReference type="PATRIC" id="fig|1307436.3.peg.3506"/>
<organism evidence="3 4">
    <name type="scientific">Cytobacillus firmus DS1</name>
    <dbReference type="NCBI Taxonomy" id="1307436"/>
    <lineage>
        <taxon>Bacteria</taxon>
        <taxon>Bacillati</taxon>
        <taxon>Bacillota</taxon>
        <taxon>Bacilli</taxon>
        <taxon>Bacillales</taxon>
        <taxon>Bacillaceae</taxon>
        <taxon>Cytobacillus</taxon>
    </lineage>
</organism>
<dbReference type="Pfam" id="PF13561">
    <property type="entry name" value="adh_short_C2"/>
    <property type="match status" value="1"/>
</dbReference>
<sequence>MGRLQNKVALITGSAGGLGLEIAVHMAKEGAKVILNDVNEELVKESAAALEADYEADYVVGDVSSKADVTRMFDQIIERHGQIDILVNNAGGSLHTPRILEEIEEEHWDKVLNVNLKGTFLTSQAFVKHTKSNGGGKIINMSSIGGRTASLITGVAYAAAKGGVINFSRRLAKEVGEFDINVNVIAPGLIISGERMRHLFYEENSEEQRQQTFSEIPLKTLGEKEDIANAAVFLASDESRYMTGAVLDVNGGRFMG</sequence>
<evidence type="ECO:0000256" key="1">
    <source>
        <dbReference type="ARBA" id="ARBA00006484"/>
    </source>
</evidence>
<accession>W7LD74</accession>
<dbReference type="PANTHER" id="PTHR42760">
    <property type="entry name" value="SHORT-CHAIN DEHYDROGENASES/REDUCTASES FAMILY MEMBER"/>
    <property type="match status" value="1"/>
</dbReference>
<dbReference type="Proteomes" id="UP000019270">
    <property type="component" value="Unassembled WGS sequence"/>
</dbReference>
<dbReference type="NCBIfam" id="NF009466">
    <property type="entry name" value="PRK12826.1-2"/>
    <property type="match status" value="1"/>
</dbReference>
<dbReference type="NCBIfam" id="NF005559">
    <property type="entry name" value="PRK07231.1"/>
    <property type="match status" value="1"/>
</dbReference>
<protein>
    <submittedName>
        <fullName evidence="3">Glucose 1-dehydrogenase</fullName>
    </submittedName>
</protein>
<proteinExistence type="inferred from homology"/>
<dbReference type="InterPro" id="IPR036291">
    <property type="entry name" value="NAD(P)-bd_dom_sf"/>
</dbReference>
<dbReference type="InterPro" id="IPR002347">
    <property type="entry name" value="SDR_fam"/>
</dbReference>
<reference evidence="4" key="1">
    <citation type="submission" date="2013-03" db="EMBL/GenBank/DDBJ databases">
        <title>Draft genome sequence of Bacillus firmus DS1.</title>
        <authorList>
            <person name="Peng D."/>
            <person name="Zhu L."/>
            <person name="Sun M."/>
        </authorList>
    </citation>
    <scope>NUCLEOTIDE SEQUENCE [LARGE SCALE GENOMIC DNA]</scope>
    <source>
        <strain evidence="4">DS1</strain>
    </source>
</reference>
<dbReference type="CDD" id="cd05233">
    <property type="entry name" value="SDR_c"/>
    <property type="match status" value="1"/>
</dbReference>
<dbReference type="EMBL" id="APVL01000012">
    <property type="protein sequence ID" value="EWG09964.1"/>
    <property type="molecule type" value="Genomic_DNA"/>
</dbReference>
<dbReference type="PRINTS" id="PR00081">
    <property type="entry name" value="GDHRDH"/>
</dbReference>
<dbReference type="GO" id="GO:0016616">
    <property type="term" value="F:oxidoreductase activity, acting on the CH-OH group of donors, NAD or NADP as acceptor"/>
    <property type="evidence" value="ECO:0007669"/>
    <property type="project" value="TreeGrafter"/>
</dbReference>
<gene>
    <name evidence="3" type="ORF">PBF_16334</name>
</gene>
<dbReference type="GO" id="GO:0008206">
    <property type="term" value="P:bile acid metabolic process"/>
    <property type="evidence" value="ECO:0007669"/>
    <property type="project" value="UniProtKB-ARBA"/>
</dbReference>
<dbReference type="PRINTS" id="PR00080">
    <property type="entry name" value="SDRFAMILY"/>
</dbReference>
<comment type="similarity">
    <text evidence="1">Belongs to the short-chain dehydrogenases/reductases (SDR) family.</text>
</comment>
<dbReference type="PANTHER" id="PTHR42760:SF133">
    <property type="entry name" value="3-OXOACYL-[ACYL-CARRIER-PROTEIN] REDUCTASE"/>
    <property type="match status" value="1"/>
</dbReference>
<dbReference type="SUPFAM" id="SSF51735">
    <property type="entry name" value="NAD(P)-binding Rossmann-fold domains"/>
    <property type="match status" value="1"/>
</dbReference>
<dbReference type="RefSeq" id="WP_035330987.1">
    <property type="nucleotide sequence ID" value="NZ_APVL01000012.1"/>
</dbReference>
<keyword evidence="2" id="KW-0560">Oxidoreductase</keyword>
<dbReference type="AlphaFoldDB" id="W7LD74"/>
<dbReference type="eggNOG" id="COG1028">
    <property type="taxonomic scope" value="Bacteria"/>
</dbReference>
<dbReference type="OrthoDB" id="9803333at2"/>
<reference evidence="3 4" key="2">
    <citation type="journal article" date="2016" name="Sci. Rep.">
        <title>A novel serine protease, Sep1, from Bacillus firmus DS-1 has nematicidal activity and degrades multiple intestinal-associated nematode proteins.</title>
        <authorList>
            <person name="Geng C."/>
            <person name="Nie X."/>
            <person name="Tang Z."/>
            <person name="Zhang Y."/>
            <person name="Lin J."/>
            <person name="Sun M."/>
            <person name="Peng D."/>
        </authorList>
    </citation>
    <scope>NUCLEOTIDE SEQUENCE [LARGE SCALE GENOMIC DNA]</scope>
    <source>
        <strain evidence="3 4">DS1</strain>
    </source>
</reference>